<feature type="active site" description="Proton acceptor" evidence="3">
    <location>
        <position position="158"/>
    </location>
</feature>
<evidence type="ECO:0000256" key="2">
    <source>
        <dbReference type="ARBA" id="ARBA00023002"/>
    </source>
</evidence>
<dbReference type="NCBIfam" id="NF010052">
    <property type="entry name" value="PRK13529.1"/>
    <property type="match status" value="1"/>
</dbReference>
<dbReference type="PIRSF" id="PIRSF000106">
    <property type="entry name" value="ME"/>
    <property type="match status" value="1"/>
</dbReference>
<reference evidence="8" key="1">
    <citation type="submission" date="2015-07" db="EMBL/GenBank/DDBJ databases">
        <title>Adaptation to a free-living lifestyle via gene acquisitions in the diplomonad Trepomonas sp. PC1.</title>
        <authorList>
            <person name="Xu F."/>
            <person name="Jerlstrom-Hultqvist J."/>
            <person name="Kolisko M."/>
            <person name="Simpson A.G.B."/>
            <person name="Roger A.J."/>
            <person name="Svard S.G."/>
            <person name="Andersson J.O."/>
        </authorList>
    </citation>
    <scope>NUCLEOTIDE SEQUENCE</scope>
    <source>
        <strain evidence="8">PC1</strain>
    </source>
</reference>
<evidence type="ECO:0000256" key="3">
    <source>
        <dbReference type="PIRSR" id="PIRSR000106-1"/>
    </source>
</evidence>
<keyword evidence="2" id="KW-0560">Oxidoreductase</keyword>
<dbReference type="GO" id="GO:0005739">
    <property type="term" value="C:mitochondrion"/>
    <property type="evidence" value="ECO:0007669"/>
    <property type="project" value="TreeGrafter"/>
</dbReference>
<evidence type="ECO:0000256" key="5">
    <source>
        <dbReference type="PIRSR" id="PIRSR000106-3"/>
    </source>
</evidence>
<dbReference type="InterPro" id="IPR046346">
    <property type="entry name" value="Aminoacid_DH-like_N_sf"/>
</dbReference>
<dbReference type="SUPFAM" id="SSF53223">
    <property type="entry name" value="Aminoacid dehydrogenase-like, N-terminal domain"/>
    <property type="match status" value="1"/>
</dbReference>
<dbReference type="Gene3D" id="3.40.50.10380">
    <property type="entry name" value="Malic enzyme, N-terminal domain"/>
    <property type="match status" value="1"/>
</dbReference>
<gene>
    <name evidence="8" type="ORF">TPC1_16003</name>
</gene>
<dbReference type="Gene3D" id="3.40.50.720">
    <property type="entry name" value="NAD(P)-binding Rossmann-like Domain"/>
    <property type="match status" value="1"/>
</dbReference>
<comment type="cofactor">
    <cofactor evidence="5">
        <name>Mg(2+)</name>
        <dbReference type="ChEBI" id="CHEBI:18420"/>
    </cofactor>
    <cofactor evidence="5">
        <name>Mn(2+)</name>
        <dbReference type="ChEBI" id="CHEBI:29035"/>
    </cofactor>
    <text evidence="5">Divalent metal cations. Prefers magnesium or manganese.</text>
</comment>
<dbReference type="InterPro" id="IPR001891">
    <property type="entry name" value="Malic_OxRdtase"/>
</dbReference>
<dbReference type="EMBL" id="GDID01004459">
    <property type="protein sequence ID" value="JAP92147.1"/>
    <property type="molecule type" value="Transcribed_RNA"/>
</dbReference>
<protein>
    <submittedName>
        <fullName evidence="8">Malic enzyme</fullName>
    </submittedName>
</protein>
<dbReference type="GO" id="GO:0051287">
    <property type="term" value="F:NAD binding"/>
    <property type="evidence" value="ECO:0007669"/>
    <property type="project" value="InterPro"/>
</dbReference>
<dbReference type="SUPFAM" id="SSF51735">
    <property type="entry name" value="NAD(P)-binding Rossmann-fold domains"/>
    <property type="match status" value="1"/>
</dbReference>
<comment type="similarity">
    <text evidence="1">Belongs to the malic enzymes family.</text>
</comment>
<evidence type="ECO:0000259" key="7">
    <source>
        <dbReference type="SMART" id="SM01274"/>
    </source>
</evidence>
<dbReference type="InterPro" id="IPR012301">
    <property type="entry name" value="Malic_N_dom"/>
</dbReference>
<evidence type="ECO:0000256" key="1">
    <source>
        <dbReference type="ARBA" id="ARBA00008785"/>
    </source>
</evidence>
<feature type="binding site" evidence="4">
    <location>
        <position position="452"/>
    </location>
    <ligand>
        <name>(S)-malate</name>
        <dbReference type="ChEBI" id="CHEBI:15589"/>
    </ligand>
</feature>
<feature type="domain" description="Malic enzyme NAD-binding" evidence="6">
    <location>
        <begin position="254"/>
        <end position="521"/>
    </location>
</feature>
<organism evidence="8">
    <name type="scientific">Trepomonas sp. PC1</name>
    <dbReference type="NCBI Taxonomy" id="1076344"/>
    <lineage>
        <taxon>Eukaryota</taxon>
        <taxon>Metamonada</taxon>
        <taxon>Diplomonadida</taxon>
        <taxon>Hexamitidae</taxon>
        <taxon>Hexamitinae</taxon>
        <taxon>Trepomonas</taxon>
    </lineage>
</organism>
<dbReference type="AlphaFoldDB" id="A0A146K6A1"/>
<sequence length="551" mass="61658">MSILKSRVENKDTAFTNEERKQHHMVARLPYKVETLDQQIARCRDQFNKLNTPIEKWMYLTRLQELSEVQFNAFAMKYLKEMLPFIYTPTVGTACQTYSSIWQGLPRGFYLNRSHAGHVAEILKDWPFEPKIIVATDGTRILGLGDLGTGGHHICVGKLSLYTLGGGFNPKNTLPISFDFGCNTESVREDPHYLGLKEQRNKDEVYYQMVKETVDAVHKLWPKCVFQFEDFSNDTAFKLLDLHRDAYAVFNDDIQGTGCIAAACLASAVRAASIRMGKPLQARDQKYLLFGAGAGGIGVADNIAMLSVAEGATLEEARKQFYVVDSKGLITSDRADFIQKTMQEHKLNYVRTDVSNKGNETLMQVIKNFKPTCLLGLSTIHKSFTEEVIKTVCQQIEQPPIVFALSNPLTKCEISNQECYDWSDGKAFFASGSPFPPVNTKDGQQVDTAQCNNFYCFPGIGLGAHICNAKKITDMMIVAVSKALADMTGVEELKKGTLLPPIAQIREISVEAALGIIRQAEKEGLAQVKMPQSDDELRELIKSQQWVPKYE</sequence>
<feature type="binding site" evidence="4">
    <location>
        <position position="140"/>
    </location>
    <ligand>
        <name>(S)-malate</name>
        <dbReference type="ChEBI" id="CHEBI:15589"/>
    </ligand>
</feature>
<feature type="binding site" evidence="5">
    <location>
        <position position="230"/>
    </location>
    <ligand>
        <name>a divalent metal cation</name>
        <dbReference type="ChEBI" id="CHEBI:60240"/>
    </ligand>
</feature>
<dbReference type="GO" id="GO:0004471">
    <property type="term" value="F:malate dehydrogenase (decarboxylating) (NAD+) activity"/>
    <property type="evidence" value="ECO:0007669"/>
    <property type="project" value="TreeGrafter"/>
</dbReference>
<evidence type="ECO:0000313" key="8">
    <source>
        <dbReference type="EMBL" id="JAP92147.1"/>
    </source>
</evidence>
<dbReference type="GO" id="GO:0006108">
    <property type="term" value="P:malate metabolic process"/>
    <property type="evidence" value="ECO:0007669"/>
    <property type="project" value="TreeGrafter"/>
</dbReference>
<dbReference type="SMART" id="SM01274">
    <property type="entry name" value="malic"/>
    <property type="match status" value="1"/>
</dbReference>
<dbReference type="Pfam" id="PF00390">
    <property type="entry name" value="malic"/>
    <property type="match status" value="1"/>
</dbReference>
<feature type="binding site" evidence="4">
    <location>
        <position position="407"/>
    </location>
    <ligand>
        <name>(S)-malate</name>
        <dbReference type="ChEBI" id="CHEBI:15589"/>
    </ligand>
</feature>
<keyword evidence="5" id="KW-0479">Metal-binding</keyword>
<feature type="domain" description="Malic enzyme N-terminal" evidence="7">
    <location>
        <begin position="64"/>
        <end position="244"/>
    </location>
</feature>
<dbReference type="SMART" id="SM00919">
    <property type="entry name" value="Malic_M"/>
    <property type="match status" value="1"/>
</dbReference>
<dbReference type="Pfam" id="PF03949">
    <property type="entry name" value="Malic_M"/>
    <property type="match status" value="1"/>
</dbReference>
<dbReference type="InterPro" id="IPR037062">
    <property type="entry name" value="Malic_N_dom_sf"/>
</dbReference>
<feature type="binding site" evidence="5">
    <location>
        <position position="253"/>
    </location>
    <ligand>
        <name>a divalent metal cation</name>
        <dbReference type="ChEBI" id="CHEBI:60240"/>
    </ligand>
</feature>
<accession>A0A146K6A1</accession>
<dbReference type="InterPro" id="IPR036291">
    <property type="entry name" value="NAD(P)-bd_dom_sf"/>
</dbReference>
<evidence type="ECO:0000256" key="4">
    <source>
        <dbReference type="PIRSR" id="PIRSR000106-2"/>
    </source>
</evidence>
<feature type="binding site" evidence="5">
    <location>
        <position position="229"/>
    </location>
    <ligand>
        <name>a divalent metal cation</name>
        <dbReference type="ChEBI" id="CHEBI:60240"/>
    </ligand>
</feature>
<dbReference type="PANTHER" id="PTHR23406">
    <property type="entry name" value="MALIC ENZYME-RELATED"/>
    <property type="match status" value="1"/>
</dbReference>
<dbReference type="PANTHER" id="PTHR23406:SF32">
    <property type="entry name" value="NADP-DEPENDENT MALIC ENZYME"/>
    <property type="match status" value="1"/>
</dbReference>
<name>A0A146K6A1_9EUKA</name>
<evidence type="ECO:0000259" key="6">
    <source>
        <dbReference type="SMART" id="SM00919"/>
    </source>
</evidence>
<dbReference type="PRINTS" id="PR00072">
    <property type="entry name" value="MALOXRDTASE"/>
</dbReference>
<feature type="active site" description="Proton donor" evidence="3">
    <location>
        <position position="87"/>
    </location>
</feature>
<dbReference type="InterPro" id="IPR012302">
    <property type="entry name" value="Malic_NAD-bd"/>
</dbReference>
<dbReference type="GO" id="GO:0046872">
    <property type="term" value="F:metal ion binding"/>
    <property type="evidence" value="ECO:0007669"/>
    <property type="project" value="UniProtKB-KW"/>
</dbReference>
<proteinExistence type="inferred from homology"/>